<dbReference type="GO" id="GO:0005524">
    <property type="term" value="F:ATP binding"/>
    <property type="evidence" value="ECO:0007669"/>
    <property type="project" value="UniProtKB-KW"/>
</dbReference>
<dbReference type="EC" id="6.1.1.14" evidence="8"/>
<dbReference type="PANTHER" id="PTHR10745:SF8">
    <property type="entry name" value="DNA POLYMERASE SUBUNIT GAMMA-2, MITOCHONDRIAL"/>
    <property type="match status" value="1"/>
</dbReference>
<dbReference type="SUPFAM" id="SSF52954">
    <property type="entry name" value="Class II aaRS ABD-related"/>
    <property type="match status" value="1"/>
</dbReference>
<dbReference type="Pfam" id="PF03129">
    <property type="entry name" value="HGTP_anticodon"/>
    <property type="match status" value="1"/>
</dbReference>
<dbReference type="NCBIfam" id="NF003211">
    <property type="entry name" value="PRK04173.1"/>
    <property type="match status" value="1"/>
</dbReference>
<dbReference type="GO" id="GO:0004081">
    <property type="term" value="F:bis(5'-nucleosyl)-tetraphosphatase (asymmetrical) activity"/>
    <property type="evidence" value="ECO:0007669"/>
    <property type="project" value="UniProtKB-ARBA"/>
</dbReference>
<evidence type="ECO:0000256" key="3">
    <source>
        <dbReference type="ARBA" id="ARBA00022741"/>
    </source>
</evidence>
<dbReference type="GO" id="GO:0004820">
    <property type="term" value="F:glycine-tRNA ligase activity"/>
    <property type="evidence" value="ECO:0007669"/>
    <property type="project" value="UniProtKB-EC"/>
</dbReference>
<dbReference type="InterPro" id="IPR006195">
    <property type="entry name" value="aa-tRNA-synth_II"/>
</dbReference>
<protein>
    <submittedName>
        <fullName evidence="8">Glycine--tRNA ligase</fullName>
        <ecNumber evidence="8">6.1.1.14</ecNumber>
    </submittedName>
</protein>
<sequence length="456" mass="54391">MTQTEERAELNESELVPIEKIVSLCKRRGFVYPNSEIYGGVAGIYDFGPLGVEMRNNIRRYWWWSMVQLHDNVVGIEGANITHPRVWEASGHVENFVDRLVECKKCKRRFRIDHLPPENLEKHVCPVCGGELTTEPRVFNLLMETYLGVIEDERMKTYLRGEACQNIYLDYDNVLKSSRMQVPFGICQIGKTYRNEVTPGNFLFRQREFEQWDLQFFVHPSEMQKWFDYWKSYRFDWCQSIITHKERLRFRAHGSDELAHYAKQAYDIEYRTILGWQEWEGIHWRQDWDLSRHSEYSGQDLSYTDPLTKERYIPWIVETSGGVDRTFLYLLLDAYEEQPDPMGKGNDRTVLHLHPWLAPVKVAVLPLQKNKEELVNVSKELYRKLQRLMVAQYDDIQNIGRRYRRQDEIGTPYCVTIDFQTLDDQTVTVRERDSMSQIRVHLNELPMYLFERVTWK</sequence>
<dbReference type="Gene3D" id="3.30.930.10">
    <property type="entry name" value="Bira Bifunctional Protein, Domain 2"/>
    <property type="match status" value="1"/>
</dbReference>
<dbReference type="Pfam" id="PF00587">
    <property type="entry name" value="tRNA-synt_2b"/>
    <property type="match status" value="1"/>
</dbReference>
<dbReference type="Gene3D" id="3.40.50.800">
    <property type="entry name" value="Anticodon-binding domain"/>
    <property type="match status" value="1"/>
</dbReference>
<feature type="domain" description="Aminoacyl-transfer RNA synthetases class-II family profile" evidence="7">
    <location>
        <begin position="19"/>
        <end position="339"/>
    </location>
</feature>
<evidence type="ECO:0000313" key="8">
    <source>
        <dbReference type="EMBL" id="QBD79295.1"/>
    </source>
</evidence>
<dbReference type="GO" id="GO:0015966">
    <property type="term" value="P:diadenosine tetraphosphate biosynthetic process"/>
    <property type="evidence" value="ECO:0007669"/>
    <property type="project" value="UniProtKB-ARBA"/>
</dbReference>
<keyword evidence="2 8" id="KW-0436">Ligase</keyword>
<dbReference type="AlphaFoldDB" id="A0A4P6JV62"/>
<evidence type="ECO:0000256" key="1">
    <source>
        <dbReference type="ARBA" id="ARBA00022490"/>
    </source>
</evidence>
<dbReference type="InterPro" id="IPR045864">
    <property type="entry name" value="aa-tRNA-synth_II/BPL/LPL"/>
</dbReference>
<dbReference type="GO" id="GO:0070062">
    <property type="term" value="C:extracellular exosome"/>
    <property type="evidence" value="ECO:0007669"/>
    <property type="project" value="UniProtKB-ARBA"/>
</dbReference>
<reference evidence="8 9" key="1">
    <citation type="submission" date="2019-01" db="EMBL/GenBank/DDBJ databases">
        <title>Ktedonosporobacter rubrisoli SCAWS-G2.</title>
        <authorList>
            <person name="Huang Y."/>
            <person name="Yan B."/>
        </authorList>
    </citation>
    <scope>NUCLEOTIDE SEQUENCE [LARGE SCALE GENOMIC DNA]</scope>
    <source>
        <strain evidence="8 9">SCAWS-G2</strain>
    </source>
</reference>
<dbReference type="PRINTS" id="PR01043">
    <property type="entry name" value="TRNASYNTHGLY"/>
</dbReference>
<dbReference type="EMBL" id="CP035758">
    <property type="protein sequence ID" value="QBD79295.1"/>
    <property type="molecule type" value="Genomic_DNA"/>
</dbReference>
<accession>A0A4P6JV62</accession>
<evidence type="ECO:0000313" key="9">
    <source>
        <dbReference type="Proteomes" id="UP000290365"/>
    </source>
</evidence>
<dbReference type="GO" id="GO:1990742">
    <property type="term" value="C:microvesicle"/>
    <property type="evidence" value="ECO:0007669"/>
    <property type="project" value="UniProtKB-ARBA"/>
</dbReference>
<dbReference type="CDD" id="cd00858">
    <property type="entry name" value="GlyRS_anticodon"/>
    <property type="match status" value="1"/>
</dbReference>
<dbReference type="KEGG" id="kbs:EPA93_26230"/>
<keyword evidence="6" id="KW-0030">Aminoacyl-tRNA synthetase</keyword>
<keyword evidence="9" id="KW-1185">Reference proteome</keyword>
<keyword evidence="1" id="KW-0963">Cytoplasm</keyword>
<evidence type="ECO:0000256" key="2">
    <source>
        <dbReference type="ARBA" id="ARBA00022598"/>
    </source>
</evidence>
<dbReference type="GO" id="GO:0006426">
    <property type="term" value="P:glycyl-tRNA aminoacylation"/>
    <property type="evidence" value="ECO:0007669"/>
    <property type="project" value="TreeGrafter"/>
</dbReference>
<dbReference type="InterPro" id="IPR002314">
    <property type="entry name" value="aa-tRNA-synt_IIb"/>
</dbReference>
<dbReference type="OrthoDB" id="9760853at2"/>
<name>A0A4P6JV62_KTERU</name>
<dbReference type="Proteomes" id="UP000290365">
    <property type="component" value="Chromosome"/>
</dbReference>
<dbReference type="GO" id="GO:0005829">
    <property type="term" value="C:cytosol"/>
    <property type="evidence" value="ECO:0007669"/>
    <property type="project" value="UniProtKB-ARBA"/>
</dbReference>
<evidence type="ECO:0000256" key="5">
    <source>
        <dbReference type="ARBA" id="ARBA00022917"/>
    </source>
</evidence>
<keyword evidence="4" id="KW-0067">ATP-binding</keyword>
<keyword evidence="5" id="KW-0648">Protein biosynthesis</keyword>
<keyword evidence="3" id="KW-0547">Nucleotide-binding</keyword>
<organism evidence="8 9">
    <name type="scientific">Ktedonosporobacter rubrisoli</name>
    <dbReference type="NCBI Taxonomy" id="2509675"/>
    <lineage>
        <taxon>Bacteria</taxon>
        <taxon>Bacillati</taxon>
        <taxon>Chloroflexota</taxon>
        <taxon>Ktedonobacteria</taxon>
        <taxon>Ktedonobacterales</taxon>
        <taxon>Ktedonosporobacteraceae</taxon>
        <taxon>Ktedonosporobacter</taxon>
    </lineage>
</organism>
<dbReference type="InterPro" id="IPR027031">
    <property type="entry name" value="Gly-tRNA_synthase/POLG2"/>
</dbReference>
<dbReference type="SUPFAM" id="SSF55681">
    <property type="entry name" value="Class II aaRS and biotin synthetases"/>
    <property type="match status" value="1"/>
</dbReference>
<evidence type="ECO:0000259" key="7">
    <source>
        <dbReference type="PROSITE" id="PS50862"/>
    </source>
</evidence>
<dbReference type="RefSeq" id="WP_129890348.1">
    <property type="nucleotide sequence ID" value="NZ_CP035758.1"/>
</dbReference>
<dbReference type="FunFam" id="3.40.50.800:FF:000002">
    <property type="entry name" value="Glycine--tRNA ligase"/>
    <property type="match status" value="1"/>
</dbReference>
<proteinExistence type="predicted"/>
<dbReference type="InterPro" id="IPR004154">
    <property type="entry name" value="Anticodon-bd"/>
</dbReference>
<gene>
    <name evidence="8" type="ORF">EPA93_26230</name>
</gene>
<dbReference type="InterPro" id="IPR033731">
    <property type="entry name" value="GlyRS-like_core"/>
</dbReference>
<dbReference type="CDD" id="cd00774">
    <property type="entry name" value="GlyRS-like_core"/>
    <property type="match status" value="1"/>
</dbReference>
<dbReference type="InterPro" id="IPR036621">
    <property type="entry name" value="Anticodon-bd_dom_sf"/>
</dbReference>
<evidence type="ECO:0000256" key="4">
    <source>
        <dbReference type="ARBA" id="ARBA00022840"/>
    </source>
</evidence>
<evidence type="ECO:0000256" key="6">
    <source>
        <dbReference type="ARBA" id="ARBA00023146"/>
    </source>
</evidence>
<dbReference type="PROSITE" id="PS50862">
    <property type="entry name" value="AA_TRNA_LIGASE_II"/>
    <property type="match status" value="1"/>
</dbReference>
<dbReference type="PANTHER" id="PTHR10745">
    <property type="entry name" value="GLYCYL-TRNA SYNTHETASE/DNA POLYMERASE SUBUNIT GAMMA-2"/>
    <property type="match status" value="1"/>
</dbReference>